<sequence>MEADVRIGGDSGKPIVMAQPDSKAAKALVDITEKLAAQISIAAFAARAENN</sequence>
<dbReference type="AlphaFoldDB" id="A0A645E5Y4"/>
<protein>
    <submittedName>
        <fullName evidence="1">Uncharacterized protein</fullName>
    </submittedName>
</protein>
<reference evidence="1" key="1">
    <citation type="submission" date="2019-08" db="EMBL/GenBank/DDBJ databases">
        <authorList>
            <person name="Kucharzyk K."/>
            <person name="Murdoch R.W."/>
            <person name="Higgins S."/>
            <person name="Loffler F."/>
        </authorList>
    </citation>
    <scope>NUCLEOTIDE SEQUENCE</scope>
</reference>
<comment type="caution">
    <text evidence="1">The sequence shown here is derived from an EMBL/GenBank/DDBJ whole genome shotgun (WGS) entry which is preliminary data.</text>
</comment>
<proteinExistence type="predicted"/>
<accession>A0A645E5Y4</accession>
<organism evidence="1">
    <name type="scientific">bioreactor metagenome</name>
    <dbReference type="NCBI Taxonomy" id="1076179"/>
    <lineage>
        <taxon>unclassified sequences</taxon>
        <taxon>metagenomes</taxon>
        <taxon>ecological metagenomes</taxon>
    </lineage>
</organism>
<dbReference type="EMBL" id="VSSQ01043249">
    <property type="protein sequence ID" value="MPM96915.1"/>
    <property type="molecule type" value="Genomic_DNA"/>
</dbReference>
<gene>
    <name evidence="1" type="ORF">SDC9_144084</name>
</gene>
<name>A0A645E5Y4_9ZZZZ</name>
<evidence type="ECO:0000313" key="1">
    <source>
        <dbReference type="EMBL" id="MPM96915.1"/>
    </source>
</evidence>